<protein>
    <recommendedName>
        <fullName evidence="2">FtsX extracellular domain-containing protein</fullName>
    </recommendedName>
</protein>
<comment type="caution">
    <text evidence="3">The sequence shown here is derived from an EMBL/GenBank/DDBJ whole genome shotgun (WGS) entry which is preliminary data.</text>
</comment>
<accession>A0ABQ3XJK7</accession>
<evidence type="ECO:0000313" key="4">
    <source>
        <dbReference type="Proteomes" id="UP000612282"/>
    </source>
</evidence>
<dbReference type="Proteomes" id="UP000612282">
    <property type="component" value="Unassembled WGS sequence"/>
</dbReference>
<dbReference type="RefSeq" id="WP_203803533.1">
    <property type="nucleotide sequence ID" value="NZ_BAAAQE010000007.1"/>
</dbReference>
<keyword evidence="4" id="KW-1185">Reference proteome</keyword>
<feature type="transmembrane region" description="Helical" evidence="1">
    <location>
        <begin position="20"/>
        <end position="41"/>
    </location>
</feature>
<dbReference type="InterPro" id="IPR040690">
    <property type="entry name" value="FtsX_ECD"/>
</dbReference>
<evidence type="ECO:0000256" key="1">
    <source>
        <dbReference type="SAM" id="Phobius"/>
    </source>
</evidence>
<dbReference type="Pfam" id="PF18075">
    <property type="entry name" value="FtsX_ECD"/>
    <property type="match status" value="1"/>
</dbReference>
<evidence type="ECO:0000313" key="3">
    <source>
        <dbReference type="EMBL" id="GID58683.1"/>
    </source>
</evidence>
<keyword evidence="1" id="KW-0812">Transmembrane</keyword>
<name>A0ABQ3XJK7_9ACTN</name>
<feature type="domain" description="FtsX extracellular" evidence="2">
    <location>
        <begin position="52"/>
        <end position="143"/>
    </location>
</feature>
<gene>
    <name evidence="3" type="ORF">Aco03nite_070870</name>
</gene>
<keyword evidence="1" id="KW-0472">Membrane</keyword>
<reference evidence="3 4" key="1">
    <citation type="submission" date="2021-01" db="EMBL/GenBank/DDBJ databases">
        <title>Whole genome shotgun sequence of Actinoplanes couchii NBRC 106145.</title>
        <authorList>
            <person name="Komaki H."/>
            <person name="Tamura T."/>
        </authorList>
    </citation>
    <scope>NUCLEOTIDE SEQUENCE [LARGE SCALE GENOMIC DNA]</scope>
    <source>
        <strain evidence="3 4">NBRC 106145</strain>
    </source>
</reference>
<proteinExistence type="predicted"/>
<sequence length="160" mass="17190">MSDPHPTDNVSSAPRWLRLFAVAAGAVVLGSLASTTAMLLAGWRYAPERQFSVAVYLEPDAGTDQREAVQDALGGLPEGTGVRLETREEAYARFRERVANDPDQLAGVDAGSMPESLHLITNGRSFDCDPIPGIRKLSGVDRVRVVMKPLAGRWGAEVAC</sequence>
<keyword evidence="1" id="KW-1133">Transmembrane helix</keyword>
<dbReference type="Gene3D" id="3.30.70.3040">
    <property type="match status" value="1"/>
</dbReference>
<organism evidence="3 4">
    <name type="scientific">Actinoplanes couchii</name>
    <dbReference type="NCBI Taxonomy" id="403638"/>
    <lineage>
        <taxon>Bacteria</taxon>
        <taxon>Bacillati</taxon>
        <taxon>Actinomycetota</taxon>
        <taxon>Actinomycetes</taxon>
        <taxon>Micromonosporales</taxon>
        <taxon>Micromonosporaceae</taxon>
        <taxon>Actinoplanes</taxon>
    </lineage>
</organism>
<evidence type="ECO:0000259" key="2">
    <source>
        <dbReference type="Pfam" id="PF18075"/>
    </source>
</evidence>
<dbReference type="EMBL" id="BOMG01000088">
    <property type="protein sequence ID" value="GID58683.1"/>
    <property type="molecule type" value="Genomic_DNA"/>
</dbReference>